<dbReference type="PANTHER" id="PTHR13136">
    <property type="entry name" value="TESTIS DEVELOPMENT PROTEIN PRTD"/>
    <property type="match status" value="1"/>
</dbReference>
<evidence type="ECO:0000313" key="4">
    <source>
        <dbReference type="EMBL" id="RYO58456.1"/>
    </source>
</evidence>
<evidence type="ECO:0000259" key="3">
    <source>
        <dbReference type="Pfam" id="PF20408"/>
    </source>
</evidence>
<keyword evidence="5" id="KW-1185">Reference proteome</keyword>
<dbReference type="InterPro" id="IPR046879">
    <property type="entry name" value="KANL3/Tex30_Abhydrolase"/>
</dbReference>
<dbReference type="OrthoDB" id="6415022at2759"/>
<reference evidence="5" key="1">
    <citation type="journal article" date="2019" name="bioRxiv">
        <title>Genomics, evolutionary history and diagnostics of the Alternaria alternata species group including apple and Asian pear pathotypes.</title>
        <authorList>
            <person name="Armitage A.D."/>
            <person name="Cockerton H.M."/>
            <person name="Sreenivasaprasad S."/>
            <person name="Woodhall J.W."/>
            <person name="Lane C.R."/>
            <person name="Harrison R.J."/>
            <person name="Clarkson J.P."/>
        </authorList>
    </citation>
    <scope>NUCLEOTIDE SEQUENCE [LARGE SCALE GENOMIC DNA]</scope>
    <source>
        <strain evidence="5">RGR 97.0016</strain>
    </source>
</reference>
<dbReference type="Pfam" id="PF20408">
    <property type="entry name" value="Abhydrolase_11"/>
    <property type="match status" value="1"/>
</dbReference>
<proteinExistence type="predicted"/>
<name>A0A4Q4RNW8_9PLEO</name>
<evidence type="ECO:0000256" key="1">
    <source>
        <dbReference type="ARBA" id="ARBA00004685"/>
    </source>
</evidence>
<dbReference type="PANTHER" id="PTHR13136:SF11">
    <property type="entry name" value="TESTIS-EXPRESSED PROTEIN 30"/>
    <property type="match status" value="1"/>
</dbReference>
<protein>
    <recommendedName>
        <fullName evidence="3">KANL3/Tex30 alpha/beta hydrolase-like domain-containing protein</fullName>
    </recommendedName>
</protein>
<dbReference type="AlphaFoldDB" id="A0A4Q4RNW8"/>
<comment type="pathway">
    <text evidence="1">Mycotoxin biosynthesis.</text>
</comment>
<accession>A0A4Q4RNW8</accession>
<dbReference type="InterPro" id="IPR026555">
    <property type="entry name" value="NSL3/Tex30"/>
</dbReference>
<sequence length="325" mass="35704">MPPKRHKIPDPASTPEPKRRITRSSNKADIVPAQDRTNDPPNAEPTTSNKSRALKRKEPSPTNATPEADELPAEDGSPAPQVITTRTIIHELVKKPIQCHQYTPSSSDSSPTLIFTHGAGGTLSADAVVNFCTGFSKYLPVLAFQGSMNLKARTKGFHACIEEIHSSQKTTQKRKSKEQMKRKRMLLGGRSMGARAAVIAASEHLAEKDHEQEETSIQLVLVSYPLQGPKDDLRDQILLDLPESISVLFIIGDKDAMCPFDLLNETRRKMVAKSQVVVVRDADHGMNIKPASATKEVGESAGRVAAWWVEGDLKADVQYIGKQEE</sequence>
<dbReference type="EMBL" id="PEJP01000031">
    <property type="protein sequence ID" value="RYO58456.1"/>
    <property type="molecule type" value="Genomic_DNA"/>
</dbReference>
<dbReference type="Gene3D" id="3.40.50.1820">
    <property type="entry name" value="alpha/beta hydrolase"/>
    <property type="match status" value="1"/>
</dbReference>
<dbReference type="Proteomes" id="UP000293823">
    <property type="component" value="Unassembled WGS sequence"/>
</dbReference>
<dbReference type="SUPFAM" id="SSF53474">
    <property type="entry name" value="alpha/beta-Hydrolases"/>
    <property type="match status" value="1"/>
</dbReference>
<evidence type="ECO:0000313" key="5">
    <source>
        <dbReference type="Proteomes" id="UP000293823"/>
    </source>
</evidence>
<evidence type="ECO:0000256" key="2">
    <source>
        <dbReference type="SAM" id="MobiDB-lite"/>
    </source>
</evidence>
<comment type="caution">
    <text evidence="4">The sequence shown here is derived from an EMBL/GenBank/DDBJ whole genome shotgun (WGS) entry which is preliminary data.</text>
</comment>
<gene>
    <name evidence="4" type="ORF">AA0113_g7782</name>
</gene>
<feature type="domain" description="KANL3/Tex30 alpha/beta hydrolase-like" evidence="3">
    <location>
        <begin position="111"/>
        <end position="294"/>
    </location>
</feature>
<organism evidence="4 5">
    <name type="scientific">Alternaria arborescens</name>
    <dbReference type="NCBI Taxonomy" id="156630"/>
    <lineage>
        <taxon>Eukaryota</taxon>
        <taxon>Fungi</taxon>
        <taxon>Dikarya</taxon>
        <taxon>Ascomycota</taxon>
        <taxon>Pezizomycotina</taxon>
        <taxon>Dothideomycetes</taxon>
        <taxon>Pleosporomycetidae</taxon>
        <taxon>Pleosporales</taxon>
        <taxon>Pleosporineae</taxon>
        <taxon>Pleosporaceae</taxon>
        <taxon>Alternaria</taxon>
        <taxon>Alternaria sect. Alternaria</taxon>
    </lineage>
</organism>
<feature type="region of interest" description="Disordered" evidence="2">
    <location>
        <begin position="1"/>
        <end position="80"/>
    </location>
</feature>
<dbReference type="InterPro" id="IPR029058">
    <property type="entry name" value="AB_hydrolase_fold"/>
</dbReference>